<keyword evidence="9" id="KW-1133">Transmembrane helix</keyword>
<evidence type="ECO:0000256" key="4">
    <source>
        <dbReference type="ARBA" id="ARBA00039404"/>
    </source>
</evidence>
<dbReference type="InterPro" id="IPR014746">
    <property type="entry name" value="Gln_synth/guanido_kin_cat_dom"/>
</dbReference>
<dbReference type="Pfam" id="PF00120">
    <property type="entry name" value="Gln-synt_C"/>
    <property type="match status" value="1"/>
</dbReference>
<evidence type="ECO:0000256" key="9">
    <source>
        <dbReference type="SAM" id="Phobius"/>
    </source>
</evidence>
<dbReference type="GO" id="GO:0006542">
    <property type="term" value="P:glutamine biosynthetic process"/>
    <property type="evidence" value="ECO:0007669"/>
    <property type="project" value="InterPro"/>
</dbReference>
<feature type="compositionally biased region" description="Basic and acidic residues" evidence="8">
    <location>
        <begin position="1287"/>
        <end position="1303"/>
    </location>
</feature>
<keyword evidence="9" id="KW-0812">Transmembrane</keyword>
<name>A0A1I8GZ00_9PLAT</name>
<feature type="domain" description="GS catalytic" evidence="10">
    <location>
        <begin position="946"/>
        <end position="1289"/>
    </location>
</feature>
<feature type="transmembrane region" description="Helical" evidence="9">
    <location>
        <begin position="1499"/>
        <end position="1521"/>
    </location>
</feature>
<dbReference type="Proteomes" id="UP000095280">
    <property type="component" value="Unplaced"/>
</dbReference>
<dbReference type="InterPro" id="IPR036651">
    <property type="entry name" value="Gln_synt_N_sf"/>
</dbReference>
<feature type="compositionally biased region" description="Low complexity" evidence="8">
    <location>
        <begin position="187"/>
        <end position="199"/>
    </location>
</feature>
<dbReference type="Gene3D" id="3.10.20.70">
    <property type="entry name" value="Glutamine synthetase, N-terminal domain"/>
    <property type="match status" value="1"/>
</dbReference>
<evidence type="ECO:0000256" key="6">
    <source>
        <dbReference type="PROSITE-ProRule" id="PRU01331"/>
    </source>
</evidence>
<dbReference type="PROSITE" id="PS51987">
    <property type="entry name" value="GS_CATALYTIC"/>
    <property type="match status" value="1"/>
</dbReference>
<evidence type="ECO:0000313" key="12">
    <source>
        <dbReference type="WBParaSite" id="maker-uti_cns_0003709-snap-gene-0.4-mRNA-1"/>
    </source>
</evidence>
<reference evidence="12" key="1">
    <citation type="submission" date="2016-11" db="UniProtKB">
        <authorList>
            <consortium name="WormBaseParasite"/>
        </authorList>
    </citation>
    <scope>IDENTIFICATION</scope>
</reference>
<feature type="region of interest" description="Disordered" evidence="8">
    <location>
        <begin position="105"/>
        <end position="220"/>
    </location>
</feature>
<feature type="region of interest" description="Disordered" evidence="8">
    <location>
        <begin position="1374"/>
        <end position="1412"/>
    </location>
</feature>
<dbReference type="GO" id="GO:0004356">
    <property type="term" value="F:glutamine synthetase activity"/>
    <property type="evidence" value="ECO:0007669"/>
    <property type="project" value="InterPro"/>
</dbReference>
<feature type="region of interest" description="Disordered" evidence="8">
    <location>
        <begin position="1274"/>
        <end position="1358"/>
    </location>
</feature>
<feature type="compositionally biased region" description="Polar residues" evidence="8">
    <location>
        <begin position="243"/>
        <end position="256"/>
    </location>
</feature>
<feature type="compositionally biased region" description="Polar residues" evidence="8">
    <location>
        <begin position="169"/>
        <end position="180"/>
    </location>
</feature>
<keyword evidence="9" id="KW-0472">Membrane</keyword>
<dbReference type="GO" id="GO:0005737">
    <property type="term" value="C:cytoplasm"/>
    <property type="evidence" value="ECO:0007669"/>
    <property type="project" value="TreeGrafter"/>
</dbReference>
<dbReference type="SUPFAM" id="SSF55931">
    <property type="entry name" value="Glutamine synthetase/guanido kinase"/>
    <property type="match status" value="1"/>
</dbReference>
<feature type="region of interest" description="Disordered" evidence="8">
    <location>
        <begin position="593"/>
        <end position="612"/>
    </location>
</feature>
<feature type="compositionally biased region" description="Polar residues" evidence="8">
    <location>
        <begin position="1343"/>
        <end position="1358"/>
    </location>
</feature>
<evidence type="ECO:0000256" key="5">
    <source>
        <dbReference type="ARBA" id="ARBA00042675"/>
    </source>
</evidence>
<sequence length="1634" mass="177861">MSNSDLQRRVETIQKSFQDLCQPENLAQFNEFYSLMDGQDLPVAARMFIFDQGILSLDNMNAKHHQLIDKMEQAVSLGFSVKCMKDFVEMCLTDTYDYPSSELTASAPQAGSNSLQSAPARLTPQTSSFSPSLPKHPQMQEQAARVSQDPGYYSHEQYQPPYLLHQGNKPRSFSIPHNSYQQPQPPQQSKSNPSSPAKPSKAKKLKSGARGSLTGWQPPGQLDRIKIAAVGLEHGRQMPLHQTQAVHNPQQPQRPGQTLRGGRNAEGESTKPAKHFGVGVGEGEGLGSPGRQRRRLWAEQQVADQRVQQAEQRGDAFDAVVGVRGEALAVQHLLKAGQELLLLLLLLLLKAQEEQIAIAAERGGGGRGGRGAISEKISPTGIDFLENINNWKCGADLRAFPPHLLQQHVIFSFVGAGRVKIVAQLSQPSRSQIAVTPQASLASCRADMQAHDTAGFNAEDRACSSRPALAADGDLGSASSQNCFREAEYRIAITVAMDRPEAAMPTMPTLPPLRAPRVAPRRLEAVRDVSGPVEQTGLVNAIAVEGHKSVVDSVEADFGAHIADNNSRIGQHCARASDWHGKRVKSVVRTVGHGPSVSSRRRPACETAPADQMESRAAIDEGHHYRLKTSRLIVARAVARGAVAMTTCCSSGGGGGGGCPTLERYLAVAPYGANAGIKHSAFQSAKRDTHELAFNNEAQRAFIHEAVRHWEILLARADCAATPSRCAHRSRIRSPTTIVQGSISAQIPAPGIRIGSDQGLITDAMQRTVSGGHANHSVCATLLARPVNLPHVQAARVASGTRMQSVLCATGWRCRLEKLQIQRQVDRSKFEDSTRQNKSMNQLNGVEYLRLLFPDINGCARSKILTPRAFKAFEQHGLAMFQGMLGMACQGTAVTRMLADSGCGNAIVKADWSTLRTYTAQSGAQYGDVLCNMFVAGTGEPYPTDTRYICKQAIEQMNNIGLEVLATYEIEFRLFKLKDGQPAWQPVQYGNAFVFSEVEPFLTDLERSCSAAGLHVEVMHSEYGSGQVEVNLLPQWGIESVDEGFRFKLIAKETARRHDFEASFMTKRLPGQTGNGWHLNLSLWTSGNRLTNIFHAADSSSKQLSTTGEQFLSGLLHHARALTAVSSPTVNCYRRLHTPWAPTKCDYGVDNRMTTFRLQTQRKETSRVESRIVSSACNPYLALAATLFAGLDGIQRDLRLDQVDTTKDLPHSFPEALEAFKADTWFKECLGADFVRWFDIIKTDTEIEPLAGVEVKSETESDFELEKKIYGTPENCQPTTAGRQLHASRENCQPRKLPAEKTASRKTASRKTASRQLPADNCMPAEKTASRENCQPESRKTASRQLHASRENCQPENCQPENCQPTIACQPRKLPAEKTASRKTASRKTASRQLPAEKTASRKTASRPSAKYGAGTCPAGSFPAGSFLGWQFSGWQFLAGSFRLAVVGWQFSGWQLSAGSFPAGSWAHGLYAVSQMAFVLMLSLLTLGYTVTCGRLPTWASFLIAGLMSAFFIAYIALYAVQAATFDAAGEADAGLVQLGEGAHSVEHGTFAAPHNAHSMQLVGVPVSLAHQVLQSAHAVRQPHVFELGVDRSEEGGCGAEAVGSALHVRKPSDGSGGRCYSCDENDNGFSNQM</sequence>
<feature type="compositionally biased region" description="Polar residues" evidence="8">
    <location>
        <begin position="105"/>
        <end position="131"/>
    </location>
</feature>
<comment type="similarity">
    <text evidence="1 6 7">Belongs to the glutamine synthetase family.</text>
</comment>
<organism evidence="11 12">
    <name type="scientific">Macrostomum lignano</name>
    <dbReference type="NCBI Taxonomy" id="282301"/>
    <lineage>
        <taxon>Eukaryota</taxon>
        <taxon>Metazoa</taxon>
        <taxon>Spiralia</taxon>
        <taxon>Lophotrochozoa</taxon>
        <taxon>Platyhelminthes</taxon>
        <taxon>Rhabditophora</taxon>
        <taxon>Macrostomorpha</taxon>
        <taxon>Macrostomida</taxon>
        <taxon>Macrostomidae</taxon>
        <taxon>Macrostomum</taxon>
    </lineage>
</organism>
<evidence type="ECO:0000256" key="1">
    <source>
        <dbReference type="ARBA" id="ARBA00009897"/>
    </source>
</evidence>
<feature type="region of interest" description="Disordered" evidence="8">
    <location>
        <begin position="243"/>
        <end position="291"/>
    </location>
</feature>
<dbReference type="GO" id="GO:0016020">
    <property type="term" value="C:membrane"/>
    <property type="evidence" value="ECO:0007669"/>
    <property type="project" value="TreeGrafter"/>
</dbReference>
<protein>
    <recommendedName>
        <fullName evidence="4">Lengsin</fullName>
    </recommendedName>
    <alternativeName>
        <fullName evidence="5">Glutamate-ammonia ligase domain-containing protein 1</fullName>
    </alternativeName>
</protein>
<comment type="function">
    <text evidence="2">May act as a component of the cytoskeleton or as a chaperone for the reorganization of intermediate filament proteins during terminal differentiation in the lens. Does not seem to have enzymatic activity.</text>
</comment>
<dbReference type="PANTHER" id="PTHR43407:SF1">
    <property type="entry name" value="LENGSIN"/>
    <property type="match status" value="1"/>
</dbReference>
<evidence type="ECO:0000256" key="7">
    <source>
        <dbReference type="RuleBase" id="RU000384"/>
    </source>
</evidence>
<dbReference type="Gene3D" id="3.30.590.10">
    <property type="entry name" value="Glutamine synthetase/guanido kinase, catalytic domain"/>
    <property type="match status" value="1"/>
</dbReference>
<dbReference type="WBParaSite" id="maker-uti_cns_0003709-snap-gene-0.4-mRNA-1">
    <property type="protein sequence ID" value="maker-uti_cns_0003709-snap-gene-0.4-mRNA-1"/>
    <property type="gene ID" value="maker-uti_cns_0003709-snap-gene-0.4"/>
</dbReference>
<dbReference type="PANTHER" id="PTHR43407">
    <property type="entry name" value="GLUTAMINE SYNTHETASE"/>
    <property type="match status" value="1"/>
</dbReference>
<feature type="transmembrane region" description="Helical" evidence="9">
    <location>
        <begin position="1466"/>
        <end position="1487"/>
    </location>
</feature>
<feature type="compositionally biased region" description="Gly residues" evidence="8">
    <location>
        <begin position="278"/>
        <end position="288"/>
    </location>
</feature>
<evidence type="ECO:0000259" key="10">
    <source>
        <dbReference type="PROSITE" id="PS51987"/>
    </source>
</evidence>
<keyword evidence="11" id="KW-1185">Reference proteome</keyword>
<proteinExistence type="inferred from homology"/>
<evidence type="ECO:0000256" key="8">
    <source>
        <dbReference type="SAM" id="MobiDB-lite"/>
    </source>
</evidence>
<dbReference type="SMART" id="SM01230">
    <property type="entry name" value="Gln-synt_C"/>
    <property type="match status" value="1"/>
</dbReference>
<evidence type="ECO:0000256" key="3">
    <source>
        <dbReference type="ARBA" id="ARBA00038790"/>
    </source>
</evidence>
<accession>A0A1I8GZ00</accession>
<comment type="subunit">
    <text evidence="3">Dodecamer. Interacts with BFSP2 and VIM.</text>
</comment>
<dbReference type="InterPro" id="IPR008146">
    <property type="entry name" value="Gln_synth_cat_dom"/>
</dbReference>
<evidence type="ECO:0000256" key="2">
    <source>
        <dbReference type="ARBA" id="ARBA00037583"/>
    </source>
</evidence>
<evidence type="ECO:0000313" key="11">
    <source>
        <dbReference type="Proteomes" id="UP000095280"/>
    </source>
</evidence>